<evidence type="ECO:0000256" key="5">
    <source>
        <dbReference type="PIRSR" id="PIRSR600821-50"/>
    </source>
</evidence>
<feature type="active site" description="Proton acceptor; specific for L-alanine" evidence="4">
    <location>
        <position position="257"/>
    </location>
</feature>
<protein>
    <recommendedName>
        <fullName evidence="4">Alanine racemase</fullName>
        <ecNumber evidence="4">5.1.1.1</ecNumber>
    </recommendedName>
</protein>
<evidence type="ECO:0000313" key="8">
    <source>
        <dbReference type="EMBL" id="AVG23344.1"/>
    </source>
</evidence>
<comment type="similarity">
    <text evidence="4">Belongs to the alanine racemase family.</text>
</comment>
<evidence type="ECO:0000256" key="3">
    <source>
        <dbReference type="ARBA" id="ARBA00023235"/>
    </source>
</evidence>
<keyword evidence="3 4" id="KW-0413">Isomerase</keyword>
<dbReference type="InterPro" id="IPR029066">
    <property type="entry name" value="PLP-binding_barrel"/>
</dbReference>
<dbReference type="EC" id="5.1.1.1" evidence="4"/>
<comment type="pathway">
    <text evidence="4">Amino-acid biosynthesis; D-alanine biosynthesis; D-alanine from L-alanine: step 1/1.</text>
</comment>
<dbReference type="HAMAP" id="MF_01201">
    <property type="entry name" value="Ala_racemase"/>
    <property type="match status" value="1"/>
</dbReference>
<evidence type="ECO:0000256" key="4">
    <source>
        <dbReference type="HAMAP-Rule" id="MF_01201"/>
    </source>
</evidence>
<dbReference type="InterPro" id="IPR001608">
    <property type="entry name" value="Ala_racemase_N"/>
</dbReference>
<dbReference type="Gene3D" id="2.40.37.10">
    <property type="entry name" value="Lyase, Ornithine Decarboxylase, Chain A, domain 1"/>
    <property type="match status" value="1"/>
</dbReference>
<feature type="binding site" evidence="4 6">
    <location>
        <position position="305"/>
    </location>
    <ligand>
        <name>substrate</name>
    </ligand>
</feature>
<dbReference type="PROSITE" id="PS00395">
    <property type="entry name" value="ALANINE_RACEMASE"/>
    <property type="match status" value="1"/>
</dbReference>
<dbReference type="InterPro" id="IPR020622">
    <property type="entry name" value="Ala_racemase_pyridoxalP-BS"/>
</dbReference>
<dbReference type="SUPFAM" id="SSF51419">
    <property type="entry name" value="PLP-binding barrel"/>
    <property type="match status" value="1"/>
</dbReference>
<dbReference type="GO" id="GO:0008784">
    <property type="term" value="F:alanine racemase activity"/>
    <property type="evidence" value="ECO:0007669"/>
    <property type="project" value="UniProtKB-UniRule"/>
</dbReference>
<evidence type="ECO:0000256" key="2">
    <source>
        <dbReference type="ARBA" id="ARBA00022898"/>
    </source>
</evidence>
<dbReference type="PANTHER" id="PTHR30511:SF0">
    <property type="entry name" value="ALANINE RACEMASE, CATABOLIC-RELATED"/>
    <property type="match status" value="1"/>
</dbReference>
<dbReference type="EMBL" id="CP026923">
    <property type="protein sequence ID" value="AVG23344.1"/>
    <property type="molecule type" value="Genomic_DNA"/>
</dbReference>
<dbReference type="Pfam" id="PF00842">
    <property type="entry name" value="Ala_racemase_C"/>
    <property type="match status" value="1"/>
</dbReference>
<dbReference type="SMART" id="SM01005">
    <property type="entry name" value="Ala_racemase_C"/>
    <property type="match status" value="1"/>
</dbReference>
<dbReference type="KEGG" id="psai:C3B54_11346"/>
<sequence length="363" mass="38027">MREALIRPSLISANVEALHARAATPQSMLVVKADGYGHGALTAARAGLEAGATWLGTADIDEALALRAGGIDAPILAWLIGPDSAVAEAIQVGIDLGISSPWQLDVAAKHATTATPATVQLKIDSGMGRGGLTEPDWAPVASRAKEYERQGLIRVRGVFTHLSLESTTSDNTQLERFERALAVLHDAGLRPELTHAGASVGSIRTPGRGYDLARFGIAAYGFALTPEHEALGLRPAMRLSGQVIVTKRLPAGHGVGYDLTYTTASDTTMAIIPLGYADGVPRHGSSAGPVVLGDQRFQVAGRVSMDQISIDVGDHPVQVGQWAVLWGDPTEGHPSAAEWAAVSGTIPYEVVSLLGSRVPRVVQ</sequence>
<name>A0A2L2BNW1_9MICO</name>
<comment type="catalytic activity">
    <reaction evidence="4">
        <text>L-alanine = D-alanine</text>
        <dbReference type="Rhea" id="RHEA:20249"/>
        <dbReference type="ChEBI" id="CHEBI:57416"/>
        <dbReference type="ChEBI" id="CHEBI:57972"/>
        <dbReference type="EC" id="5.1.1.1"/>
    </reaction>
</comment>
<feature type="modified residue" description="N6-(pyridoxal phosphate)lysine" evidence="4 5">
    <location>
        <position position="32"/>
    </location>
</feature>
<dbReference type="GO" id="GO:0030170">
    <property type="term" value="F:pyridoxal phosphate binding"/>
    <property type="evidence" value="ECO:0007669"/>
    <property type="project" value="UniProtKB-UniRule"/>
</dbReference>
<feature type="binding site" evidence="4 6">
    <location>
        <position position="129"/>
    </location>
    <ligand>
        <name>substrate</name>
    </ligand>
</feature>
<keyword evidence="9" id="KW-1185">Reference proteome</keyword>
<reference evidence="8 9" key="1">
    <citation type="submission" date="2018-02" db="EMBL/GenBank/DDBJ databases">
        <title>Complete genome of the streamlined marine actinobacterium Pontimonas salivibrio CL-TW6 adapted to coastal planktonic lifestype.</title>
        <authorList>
            <person name="Cho B.C."/>
            <person name="Hardies S.C."/>
            <person name="Jang G.I."/>
            <person name="Hwang C.Y."/>
        </authorList>
    </citation>
    <scope>NUCLEOTIDE SEQUENCE [LARGE SCALE GENOMIC DNA]</scope>
    <source>
        <strain evidence="8 9">CL-TW6</strain>
    </source>
</reference>
<dbReference type="NCBIfam" id="TIGR00492">
    <property type="entry name" value="alr"/>
    <property type="match status" value="1"/>
</dbReference>
<gene>
    <name evidence="8" type="ORF">C3B54_11346</name>
</gene>
<accession>A0A2L2BNW1</accession>
<dbReference type="SUPFAM" id="SSF50621">
    <property type="entry name" value="Alanine racemase C-terminal domain-like"/>
    <property type="match status" value="1"/>
</dbReference>
<dbReference type="UniPathway" id="UPA00042">
    <property type="reaction ID" value="UER00497"/>
</dbReference>
<dbReference type="Gene3D" id="3.20.20.10">
    <property type="entry name" value="Alanine racemase"/>
    <property type="match status" value="1"/>
</dbReference>
<dbReference type="CDD" id="cd00430">
    <property type="entry name" value="PLPDE_III_AR"/>
    <property type="match status" value="1"/>
</dbReference>
<evidence type="ECO:0000259" key="7">
    <source>
        <dbReference type="SMART" id="SM01005"/>
    </source>
</evidence>
<dbReference type="AlphaFoldDB" id="A0A2L2BNW1"/>
<dbReference type="GO" id="GO:0005829">
    <property type="term" value="C:cytosol"/>
    <property type="evidence" value="ECO:0007669"/>
    <property type="project" value="TreeGrafter"/>
</dbReference>
<comment type="cofactor">
    <cofactor evidence="1 4 5">
        <name>pyridoxal 5'-phosphate</name>
        <dbReference type="ChEBI" id="CHEBI:597326"/>
    </cofactor>
</comment>
<dbReference type="OrthoDB" id="9813814at2"/>
<dbReference type="InterPro" id="IPR009006">
    <property type="entry name" value="Ala_racemase/Decarboxylase_C"/>
</dbReference>
<evidence type="ECO:0000313" key="9">
    <source>
        <dbReference type="Proteomes" id="UP000243077"/>
    </source>
</evidence>
<dbReference type="GO" id="GO:0009252">
    <property type="term" value="P:peptidoglycan biosynthetic process"/>
    <property type="evidence" value="ECO:0007669"/>
    <property type="project" value="TreeGrafter"/>
</dbReference>
<dbReference type="Pfam" id="PF01168">
    <property type="entry name" value="Ala_racemase_N"/>
    <property type="match status" value="1"/>
</dbReference>
<evidence type="ECO:0000256" key="1">
    <source>
        <dbReference type="ARBA" id="ARBA00001933"/>
    </source>
</evidence>
<keyword evidence="2 4" id="KW-0663">Pyridoxal phosphate</keyword>
<dbReference type="PRINTS" id="PR00992">
    <property type="entry name" value="ALARACEMASE"/>
</dbReference>
<comment type="function">
    <text evidence="4">Catalyzes the interconversion of L-alanine and D-alanine. May also act on other amino acids.</text>
</comment>
<dbReference type="InterPro" id="IPR000821">
    <property type="entry name" value="Ala_racemase"/>
</dbReference>
<feature type="domain" description="Alanine racemase C-terminal" evidence="7">
    <location>
        <begin position="236"/>
        <end position="363"/>
    </location>
</feature>
<dbReference type="InterPro" id="IPR011079">
    <property type="entry name" value="Ala_racemase_C"/>
</dbReference>
<proteinExistence type="inferred from homology"/>
<dbReference type="GO" id="GO:0030632">
    <property type="term" value="P:D-alanine biosynthetic process"/>
    <property type="evidence" value="ECO:0007669"/>
    <property type="project" value="UniProtKB-UniRule"/>
</dbReference>
<evidence type="ECO:0000256" key="6">
    <source>
        <dbReference type="PIRSR" id="PIRSR600821-52"/>
    </source>
</evidence>
<organism evidence="8 9">
    <name type="scientific">Pontimonas salivibrio</name>
    <dbReference type="NCBI Taxonomy" id="1159327"/>
    <lineage>
        <taxon>Bacteria</taxon>
        <taxon>Bacillati</taxon>
        <taxon>Actinomycetota</taxon>
        <taxon>Actinomycetes</taxon>
        <taxon>Micrococcales</taxon>
        <taxon>Microbacteriaceae</taxon>
        <taxon>Pontimonas</taxon>
    </lineage>
</organism>
<dbReference type="Proteomes" id="UP000243077">
    <property type="component" value="Chromosome"/>
</dbReference>
<dbReference type="RefSeq" id="WP_104912974.1">
    <property type="nucleotide sequence ID" value="NZ_CP026923.1"/>
</dbReference>
<feature type="active site" description="Proton acceptor; specific for D-alanine" evidence="4">
    <location>
        <position position="32"/>
    </location>
</feature>
<dbReference type="PANTHER" id="PTHR30511">
    <property type="entry name" value="ALANINE RACEMASE"/>
    <property type="match status" value="1"/>
</dbReference>